<keyword evidence="3" id="KW-0833">Ubl conjugation pathway</keyword>
<reference evidence="5" key="1">
    <citation type="journal article" date="2014" name="Front. Microbiol.">
        <title>High frequency of phylogenetically diverse reductive dehalogenase-homologous genes in deep subseafloor sedimentary metagenomes.</title>
        <authorList>
            <person name="Kawai M."/>
            <person name="Futagami T."/>
            <person name="Toyoda A."/>
            <person name="Takaki Y."/>
            <person name="Nishi S."/>
            <person name="Hori S."/>
            <person name="Arai W."/>
            <person name="Tsubouchi T."/>
            <person name="Morono Y."/>
            <person name="Uchiyama I."/>
            <person name="Ito T."/>
            <person name="Fujiyama A."/>
            <person name="Inagaki F."/>
            <person name="Takami H."/>
        </authorList>
    </citation>
    <scope>NUCLEOTIDE SEQUENCE</scope>
    <source>
        <strain evidence="5">Expedition CK06-06</strain>
    </source>
</reference>
<accession>X0XUQ3</accession>
<protein>
    <recommendedName>
        <fullName evidence="4">Right handed beta helix domain-containing protein</fullName>
    </recommendedName>
</protein>
<dbReference type="Gene3D" id="2.160.20.10">
    <property type="entry name" value="Single-stranded right-handed beta-helix, Pectin lyase-like"/>
    <property type="match status" value="1"/>
</dbReference>
<dbReference type="InterPro" id="IPR039448">
    <property type="entry name" value="Beta_helix"/>
</dbReference>
<comment type="pathway">
    <text evidence="1">Protein modification; protein ubiquitination.</text>
</comment>
<feature type="non-terminal residue" evidence="5">
    <location>
        <position position="248"/>
    </location>
</feature>
<dbReference type="PANTHER" id="PTHR22990:SF15">
    <property type="entry name" value="F-BOX ONLY PROTEIN 10"/>
    <property type="match status" value="1"/>
</dbReference>
<feature type="domain" description="Right handed beta helix" evidence="4">
    <location>
        <begin position="65"/>
        <end position="172"/>
    </location>
</feature>
<proteinExistence type="predicted"/>
<dbReference type="InterPro" id="IPR051550">
    <property type="entry name" value="SCF-Subunits/Alg-Epimerases"/>
</dbReference>
<dbReference type="InterPro" id="IPR006626">
    <property type="entry name" value="PbH1"/>
</dbReference>
<dbReference type="PANTHER" id="PTHR22990">
    <property type="entry name" value="F-BOX ONLY PROTEIN"/>
    <property type="match status" value="1"/>
</dbReference>
<sequence>NNLIENNHADYYGGGIHLRQWSNGLIENNDIIGNDSKLGAGVHITYTSSPTVRENLIQANIAGGLGGGGIYVYYYSNPLIERNTITQNESTNGAGIGVFWSSDPTIRSNLIVNNVNGAGIRIKGGSIPIITNNTIVGNTASSVYAGGVDCITDSVPIIEHNIIASNGSSYGIFAFAGFPLPVVRYNNVWGNGAGNYNPAIGDQTGINGNISIAPNFIDPDSDDYHLNYNSKCINAGDPNFIAEELTDF</sequence>
<dbReference type="InterPro" id="IPR022441">
    <property type="entry name" value="Para_beta_helix_rpt-2"/>
</dbReference>
<evidence type="ECO:0000256" key="1">
    <source>
        <dbReference type="ARBA" id="ARBA00004906"/>
    </source>
</evidence>
<evidence type="ECO:0000256" key="2">
    <source>
        <dbReference type="ARBA" id="ARBA00022737"/>
    </source>
</evidence>
<dbReference type="AlphaFoldDB" id="X0XUQ3"/>
<dbReference type="NCBIfam" id="TIGR03804">
    <property type="entry name" value="para_beta_helix"/>
    <property type="match status" value="2"/>
</dbReference>
<dbReference type="InterPro" id="IPR012334">
    <property type="entry name" value="Pectin_lyas_fold"/>
</dbReference>
<evidence type="ECO:0000259" key="4">
    <source>
        <dbReference type="Pfam" id="PF13229"/>
    </source>
</evidence>
<dbReference type="InterPro" id="IPR011050">
    <property type="entry name" value="Pectin_lyase_fold/virulence"/>
</dbReference>
<organism evidence="5">
    <name type="scientific">marine sediment metagenome</name>
    <dbReference type="NCBI Taxonomy" id="412755"/>
    <lineage>
        <taxon>unclassified sequences</taxon>
        <taxon>metagenomes</taxon>
        <taxon>ecological metagenomes</taxon>
    </lineage>
</organism>
<feature type="non-terminal residue" evidence="5">
    <location>
        <position position="1"/>
    </location>
</feature>
<evidence type="ECO:0000256" key="3">
    <source>
        <dbReference type="ARBA" id="ARBA00022786"/>
    </source>
</evidence>
<keyword evidence="2" id="KW-0677">Repeat</keyword>
<gene>
    <name evidence="5" type="ORF">S01H1_67482</name>
</gene>
<dbReference type="SUPFAM" id="SSF51126">
    <property type="entry name" value="Pectin lyase-like"/>
    <property type="match status" value="1"/>
</dbReference>
<dbReference type="SMART" id="SM00710">
    <property type="entry name" value="PbH1"/>
    <property type="match status" value="7"/>
</dbReference>
<evidence type="ECO:0000313" key="5">
    <source>
        <dbReference type="EMBL" id="GAG38972.1"/>
    </source>
</evidence>
<dbReference type="EMBL" id="BARS01044697">
    <property type="protein sequence ID" value="GAG38972.1"/>
    <property type="molecule type" value="Genomic_DNA"/>
</dbReference>
<comment type="caution">
    <text evidence="5">The sequence shown here is derived from an EMBL/GenBank/DDBJ whole genome shotgun (WGS) entry which is preliminary data.</text>
</comment>
<feature type="domain" description="Right handed beta helix" evidence="4">
    <location>
        <begin position="1"/>
        <end position="64"/>
    </location>
</feature>
<dbReference type="Pfam" id="PF13229">
    <property type="entry name" value="Beta_helix"/>
    <property type="match status" value="2"/>
</dbReference>
<name>X0XUQ3_9ZZZZ</name>